<dbReference type="Proteomes" id="UP001279660">
    <property type="component" value="Unassembled WGS sequence"/>
</dbReference>
<keyword evidence="2" id="KW-0560">Oxidoreductase</keyword>
<reference evidence="3 4" key="1">
    <citation type="submission" date="2023-11" db="EMBL/GenBank/DDBJ databases">
        <title>MicrobeMod: A computational toolkit for identifying prokaryotic methylation and restriction-modification with nanopore sequencing.</title>
        <authorList>
            <person name="Crits-Christoph A."/>
            <person name="Kang S.C."/>
            <person name="Lee H."/>
            <person name="Ostrov N."/>
        </authorList>
    </citation>
    <scope>NUCLEOTIDE SEQUENCE [LARGE SCALE GENOMIC DNA]</scope>
    <source>
        <strain evidence="3 4">ATCC 14820</strain>
    </source>
</reference>
<comment type="caution">
    <text evidence="3">The sequence shown here is derived from an EMBL/GenBank/DDBJ whole genome shotgun (WGS) entry which is preliminary data.</text>
</comment>
<dbReference type="InterPro" id="IPR036291">
    <property type="entry name" value="NAD(P)-bd_dom_sf"/>
</dbReference>
<dbReference type="EMBL" id="JAWXXV010000001">
    <property type="protein sequence ID" value="MDX5984477.1"/>
    <property type="molecule type" value="Genomic_DNA"/>
</dbReference>
<dbReference type="Gene3D" id="3.40.50.720">
    <property type="entry name" value="NAD(P)-binding Rossmann-like Domain"/>
    <property type="match status" value="1"/>
</dbReference>
<gene>
    <name evidence="3" type="ORF">SIL82_09395</name>
</gene>
<dbReference type="PANTHER" id="PTHR43639:SF1">
    <property type="entry name" value="SHORT-CHAIN DEHYDROGENASE_REDUCTASE FAMILY PROTEIN"/>
    <property type="match status" value="1"/>
</dbReference>
<dbReference type="Pfam" id="PF13561">
    <property type="entry name" value="adh_short_C2"/>
    <property type="match status" value="1"/>
</dbReference>
<sequence>MAMPRTVLVTGAARRLGAVIARHLAGEGWRVAIHHLHSAEDADRLSAALSGSTVLTGDLSDPTVPGALVEAARAAFGGPLTAVVNSASLFDYDTPPQVNAALLRDHYAVNLAAPVLLANALAAQDDLAEGAVVNLLDQKIVNLNPDFFSYTCAKLALAGATTMLAQALGPRIRVNAVSPGLSLPSADQSDAEFAEAARKNLLQRPVDPVDIARAVAFLLEARGVQGQNVFVDCGQRFLPRARDVMFEGRV</sequence>
<dbReference type="PRINTS" id="PR00081">
    <property type="entry name" value="GDHRDH"/>
</dbReference>
<evidence type="ECO:0000313" key="3">
    <source>
        <dbReference type="EMBL" id="MDX5984477.1"/>
    </source>
</evidence>
<evidence type="ECO:0000313" key="4">
    <source>
        <dbReference type="Proteomes" id="UP001279660"/>
    </source>
</evidence>
<keyword evidence="4" id="KW-1185">Reference proteome</keyword>
<proteinExistence type="inferred from homology"/>
<evidence type="ECO:0000256" key="2">
    <source>
        <dbReference type="ARBA" id="ARBA00023002"/>
    </source>
</evidence>
<protein>
    <submittedName>
        <fullName evidence="3">SDR family oxidoreductase</fullName>
    </submittedName>
</protein>
<comment type="similarity">
    <text evidence="1">Belongs to the short-chain dehydrogenases/reductases (SDR) family.</text>
</comment>
<accession>A0ABU4PMX1</accession>
<dbReference type="SUPFAM" id="SSF51735">
    <property type="entry name" value="NAD(P)-binding Rossmann-fold domains"/>
    <property type="match status" value="1"/>
</dbReference>
<name>A0ABU4PMX1_9SPHN</name>
<dbReference type="InterPro" id="IPR002347">
    <property type="entry name" value="SDR_fam"/>
</dbReference>
<evidence type="ECO:0000256" key="1">
    <source>
        <dbReference type="ARBA" id="ARBA00006484"/>
    </source>
</evidence>
<dbReference type="PANTHER" id="PTHR43639">
    <property type="entry name" value="OXIDOREDUCTASE, SHORT-CHAIN DEHYDROGENASE/REDUCTASE FAMILY (AFU_ORTHOLOGUE AFUA_5G02870)"/>
    <property type="match status" value="1"/>
</dbReference>
<organism evidence="3 4">
    <name type="scientific">Sphingomonas echinoides</name>
    <dbReference type="NCBI Taxonomy" id="59803"/>
    <lineage>
        <taxon>Bacteria</taxon>
        <taxon>Pseudomonadati</taxon>
        <taxon>Pseudomonadota</taxon>
        <taxon>Alphaproteobacteria</taxon>
        <taxon>Sphingomonadales</taxon>
        <taxon>Sphingomonadaceae</taxon>
        <taxon>Sphingomonas</taxon>
    </lineage>
</organism>